<dbReference type="PROSITE" id="PS01081">
    <property type="entry name" value="HTH_TETR_1"/>
    <property type="match status" value="1"/>
</dbReference>
<evidence type="ECO:0000256" key="2">
    <source>
        <dbReference type="ARBA" id="ARBA00023125"/>
    </source>
</evidence>
<name>A0A9W4E9G2_9ACTN</name>
<keyword evidence="3" id="KW-0804">Transcription</keyword>
<dbReference type="Pfam" id="PF17918">
    <property type="entry name" value="TetR_C_15"/>
    <property type="match status" value="1"/>
</dbReference>
<feature type="region of interest" description="Disordered" evidence="5">
    <location>
        <begin position="232"/>
        <end position="256"/>
    </location>
</feature>
<dbReference type="GO" id="GO:0000976">
    <property type="term" value="F:transcription cis-regulatory region binding"/>
    <property type="evidence" value="ECO:0007669"/>
    <property type="project" value="TreeGrafter"/>
</dbReference>
<dbReference type="SUPFAM" id="SSF46689">
    <property type="entry name" value="Homeodomain-like"/>
    <property type="match status" value="1"/>
</dbReference>
<dbReference type="Pfam" id="PF00440">
    <property type="entry name" value="TetR_N"/>
    <property type="match status" value="1"/>
</dbReference>
<keyword evidence="1" id="KW-0805">Transcription regulation</keyword>
<evidence type="ECO:0000256" key="4">
    <source>
        <dbReference type="PROSITE-ProRule" id="PRU00335"/>
    </source>
</evidence>
<organism evidence="7 8">
    <name type="scientific">Actinacidiphila bryophytorum</name>
    <dbReference type="NCBI Taxonomy" id="1436133"/>
    <lineage>
        <taxon>Bacteria</taxon>
        <taxon>Bacillati</taxon>
        <taxon>Actinomycetota</taxon>
        <taxon>Actinomycetes</taxon>
        <taxon>Kitasatosporales</taxon>
        <taxon>Streptomycetaceae</taxon>
        <taxon>Actinacidiphila</taxon>
    </lineage>
</organism>
<evidence type="ECO:0000259" key="6">
    <source>
        <dbReference type="PROSITE" id="PS50977"/>
    </source>
</evidence>
<protein>
    <submittedName>
        <fullName evidence="7">Transcriptional regulator, TetR family</fullName>
    </submittedName>
</protein>
<keyword evidence="8" id="KW-1185">Reference proteome</keyword>
<dbReference type="RefSeq" id="WP_307794022.1">
    <property type="nucleotide sequence ID" value="NZ_CAJVAX010000012.1"/>
</dbReference>
<comment type="caution">
    <text evidence="7">The sequence shown here is derived from an EMBL/GenBank/DDBJ whole genome shotgun (WGS) entry which is preliminary data.</text>
</comment>
<dbReference type="InterPro" id="IPR050109">
    <property type="entry name" value="HTH-type_TetR-like_transc_reg"/>
</dbReference>
<evidence type="ECO:0000313" key="7">
    <source>
        <dbReference type="EMBL" id="CAG7625824.1"/>
    </source>
</evidence>
<feature type="domain" description="HTH tetR-type" evidence="6">
    <location>
        <begin position="16"/>
        <end position="76"/>
    </location>
</feature>
<evidence type="ECO:0000256" key="3">
    <source>
        <dbReference type="ARBA" id="ARBA00023163"/>
    </source>
</evidence>
<dbReference type="EMBL" id="CAJVAX010000012">
    <property type="protein sequence ID" value="CAG7625824.1"/>
    <property type="molecule type" value="Genomic_DNA"/>
</dbReference>
<dbReference type="Gene3D" id="1.10.357.10">
    <property type="entry name" value="Tetracycline Repressor, domain 2"/>
    <property type="match status" value="1"/>
</dbReference>
<keyword evidence="2 4" id="KW-0238">DNA-binding</keyword>
<dbReference type="InterPro" id="IPR041669">
    <property type="entry name" value="TetR_C_15"/>
</dbReference>
<accession>A0A9W4E9G2</accession>
<dbReference type="Proteomes" id="UP001153328">
    <property type="component" value="Unassembled WGS sequence"/>
</dbReference>
<proteinExistence type="predicted"/>
<dbReference type="AlphaFoldDB" id="A0A9W4E9G2"/>
<dbReference type="PANTHER" id="PTHR30055:SF234">
    <property type="entry name" value="HTH-TYPE TRANSCRIPTIONAL REGULATOR BETI"/>
    <property type="match status" value="1"/>
</dbReference>
<reference evidence="7" key="1">
    <citation type="submission" date="2021-06" db="EMBL/GenBank/DDBJ databases">
        <authorList>
            <person name="Arsene-Ploetze F."/>
        </authorList>
    </citation>
    <scope>NUCLEOTIDE SEQUENCE</scope>
    <source>
        <strain evidence="7">SBRY1</strain>
    </source>
</reference>
<gene>
    <name evidence="7" type="ORF">SBRY_20199</name>
</gene>
<evidence type="ECO:0000256" key="1">
    <source>
        <dbReference type="ARBA" id="ARBA00023015"/>
    </source>
</evidence>
<evidence type="ECO:0000256" key="5">
    <source>
        <dbReference type="SAM" id="MobiDB-lite"/>
    </source>
</evidence>
<dbReference type="PROSITE" id="PS50977">
    <property type="entry name" value="HTH_TETR_2"/>
    <property type="match status" value="1"/>
</dbReference>
<sequence>MSEADERPRRRQARGERRISQLLQAAASVFCTQGYTASSTNAIAREAGVSPGTLYQFFPNKEAIAVELGGRLIKEMEEAHGRVFTAENARLPLDQLIDAVAGPFIEFNCANPAFLALIKGPDAPGRVTEEHDTLHARFLDGVSWMLALRRPALSTVERTLVAQMSFAMFKAALDLVVQSEGEERAAYARELKGMLYRYLAPYVGTGPVTIGEAETSAAHAAVVAAAAERAATAAERAHDPRGAGAEATSRALPTSS</sequence>
<dbReference type="InterPro" id="IPR001647">
    <property type="entry name" value="HTH_TetR"/>
</dbReference>
<dbReference type="InterPro" id="IPR009057">
    <property type="entry name" value="Homeodomain-like_sf"/>
</dbReference>
<dbReference type="GO" id="GO:0003700">
    <property type="term" value="F:DNA-binding transcription factor activity"/>
    <property type="evidence" value="ECO:0007669"/>
    <property type="project" value="TreeGrafter"/>
</dbReference>
<dbReference type="PANTHER" id="PTHR30055">
    <property type="entry name" value="HTH-TYPE TRANSCRIPTIONAL REGULATOR RUTR"/>
    <property type="match status" value="1"/>
</dbReference>
<feature type="DNA-binding region" description="H-T-H motif" evidence="4">
    <location>
        <begin position="39"/>
        <end position="58"/>
    </location>
</feature>
<dbReference type="PRINTS" id="PR00455">
    <property type="entry name" value="HTHTETR"/>
</dbReference>
<evidence type="ECO:0000313" key="8">
    <source>
        <dbReference type="Proteomes" id="UP001153328"/>
    </source>
</evidence>
<dbReference type="InterPro" id="IPR023772">
    <property type="entry name" value="DNA-bd_HTH_TetR-type_CS"/>
</dbReference>